<sequence>MAKRIDKKLPVTGAEKLQNFQNDSLFRKLIENSYSGVSLLNKDLQIIYRSPSAERIGGWNLNDRLENTFYELTHPSDRQMVKETMEKVFSSPAVPIPCTFRSKHYKGYYIWLECTFDNMLHDTDINAIVCNFRDVTQQKEAEEHLQQIERDTILESIADAFFAVDKNWTVTYWNKIAEKVLCKTKAEVLNKNLWEVFSESVGSKSHIKYHQAIKTKKAVHFEDYYEPLKKWYEISAYPSATALSVYFKDITDRKLSEMLLIASEKKYSELFNLSPLPMWVFDQNTLKFLDVNLAAIKNYGFTRDEFLSMTVMDIRPEDDIAALEQAMQNAKRKRHFMHHGIYRHKKKNGEIIQVDILSNNLSYRGKKAKVVIANDVTQRLKYIEAIEEQNEKLHQISWIQSHIVRAPLSRIMGLVPLINDAKNISPETATMLKYLLASANDLDEAIRSITDKTTKADYNV</sequence>
<dbReference type="PANTHER" id="PTHR44757:SF2">
    <property type="entry name" value="BIOFILM ARCHITECTURE MAINTENANCE PROTEIN MBAA"/>
    <property type="match status" value="1"/>
</dbReference>
<dbReference type="Pfam" id="PF08447">
    <property type="entry name" value="PAS_3"/>
    <property type="match status" value="1"/>
</dbReference>
<dbReference type="CDD" id="cd00130">
    <property type="entry name" value="PAS"/>
    <property type="match status" value="3"/>
</dbReference>
<dbReference type="InterPro" id="IPR013655">
    <property type="entry name" value="PAS_fold_3"/>
</dbReference>
<evidence type="ECO:0000259" key="1">
    <source>
        <dbReference type="PROSITE" id="PS50112"/>
    </source>
</evidence>
<gene>
    <name evidence="2" type="ORF">NPE20_11300</name>
</gene>
<proteinExistence type="predicted"/>
<dbReference type="InterPro" id="IPR036097">
    <property type="entry name" value="HisK_dim/P_sf"/>
</dbReference>
<dbReference type="RefSeq" id="WP_256538750.1">
    <property type="nucleotide sequence ID" value="NZ_JANHOH010000002.1"/>
</dbReference>
<name>A0ABT1T1Z4_9SPHI</name>
<reference evidence="2 3" key="1">
    <citation type="submission" date="2022-07" db="EMBL/GenBank/DDBJ databases">
        <title>Mucilaginibacter sp. JC4.</title>
        <authorList>
            <person name="Le V."/>
            <person name="Ko S.-R."/>
            <person name="Ahn C.-Y."/>
            <person name="Oh H.-M."/>
        </authorList>
    </citation>
    <scope>NUCLEOTIDE SEQUENCE [LARGE SCALE GENOMIC DNA]</scope>
    <source>
        <strain evidence="2 3">JC4</strain>
    </source>
</reference>
<dbReference type="PROSITE" id="PS50112">
    <property type="entry name" value="PAS"/>
    <property type="match status" value="3"/>
</dbReference>
<dbReference type="SUPFAM" id="SSF55785">
    <property type="entry name" value="PYP-like sensor domain (PAS domain)"/>
    <property type="match status" value="3"/>
</dbReference>
<dbReference type="SMART" id="SM00091">
    <property type="entry name" value="PAS"/>
    <property type="match status" value="3"/>
</dbReference>
<dbReference type="PANTHER" id="PTHR44757">
    <property type="entry name" value="DIGUANYLATE CYCLASE DGCP"/>
    <property type="match status" value="1"/>
</dbReference>
<dbReference type="NCBIfam" id="TIGR00229">
    <property type="entry name" value="sensory_box"/>
    <property type="match status" value="3"/>
</dbReference>
<protein>
    <submittedName>
        <fullName evidence="2">PAS domain S-box protein</fullName>
    </submittedName>
</protein>
<comment type="caution">
    <text evidence="2">The sequence shown here is derived from an EMBL/GenBank/DDBJ whole genome shotgun (WGS) entry which is preliminary data.</text>
</comment>
<feature type="domain" description="PAS" evidence="1">
    <location>
        <begin position="22"/>
        <end position="92"/>
    </location>
</feature>
<dbReference type="Gene3D" id="3.30.450.20">
    <property type="entry name" value="PAS domain"/>
    <property type="match status" value="3"/>
</dbReference>
<feature type="domain" description="PAS" evidence="1">
    <location>
        <begin position="146"/>
        <end position="216"/>
    </location>
</feature>
<dbReference type="InterPro" id="IPR013656">
    <property type="entry name" value="PAS_4"/>
</dbReference>
<organism evidence="2 3">
    <name type="scientific">Mucilaginibacter aquariorum</name>
    <dbReference type="NCBI Taxonomy" id="2967225"/>
    <lineage>
        <taxon>Bacteria</taxon>
        <taxon>Pseudomonadati</taxon>
        <taxon>Bacteroidota</taxon>
        <taxon>Sphingobacteriia</taxon>
        <taxon>Sphingobacteriales</taxon>
        <taxon>Sphingobacteriaceae</taxon>
        <taxon>Mucilaginibacter</taxon>
    </lineage>
</organism>
<dbReference type="Pfam" id="PF08448">
    <property type="entry name" value="PAS_4"/>
    <property type="match status" value="1"/>
</dbReference>
<accession>A0ABT1T1Z4</accession>
<dbReference type="InterPro" id="IPR035965">
    <property type="entry name" value="PAS-like_dom_sf"/>
</dbReference>
<dbReference type="Pfam" id="PF13426">
    <property type="entry name" value="PAS_9"/>
    <property type="match status" value="1"/>
</dbReference>
<dbReference type="InterPro" id="IPR000014">
    <property type="entry name" value="PAS"/>
</dbReference>
<dbReference type="Proteomes" id="UP001204376">
    <property type="component" value="Unassembled WGS sequence"/>
</dbReference>
<evidence type="ECO:0000313" key="2">
    <source>
        <dbReference type="EMBL" id="MCQ6958552.1"/>
    </source>
</evidence>
<dbReference type="EMBL" id="JANHOH010000002">
    <property type="protein sequence ID" value="MCQ6958552.1"/>
    <property type="molecule type" value="Genomic_DNA"/>
</dbReference>
<dbReference type="InterPro" id="IPR052155">
    <property type="entry name" value="Biofilm_reg_signaling"/>
</dbReference>
<keyword evidence="3" id="KW-1185">Reference proteome</keyword>
<feature type="domain" description="PAS" evidence="1">
    <location>
        <begin position="263"/>
        <end position="334"/>
    </location>
</feature>
<evidence type="ECO:0000313" key="3">
    <source>
        <dbReference type="Proteomes" id="UP001204376"/>
    </source>
</evidence>
<dbReference type="SUPFAM" id="SSF47384">
    <property type="entry name" value="Homodimeric domain of signal transducing histidine kinase"/>
    <property type="match status" value="1"/>
</dbReference>